<reference evidence="6 7" key="1">
    <citation type="submission" date="2023-01" db="EMBL/GenBank/DDBJ databases">
        <authorList>
            <person name="Kreplak J."/>
        </authorList>
    </citation>
    <scope>NUCLEOTIDE SEQUENCE [LARGE SCALE GENOMIC DNA]</scope>
</reference>
<dbReference type="Gene3D" id="2.40.330.10">
    <property type="entry name" value="DNA-binding pseudobarrel domain"/>
    <property type="match status" value="1"/>
</dbReference>
<evidence type="ECO:0000256" key="1">
    <source>
        <dbReference type="ARBA" id="ARBA00004123"/>
    </source>
</evidence>
<keyword evidence="5" id="KW-0539">Nucleus</keyword>
<evidence type="ECO:0000313" key="7">
    <source>
        <dbReference type="Proteomes" id="UP001157006"/>
    </source>
</evidence>
<sequence>MSTDHDQSLICLEAYVMFFEINSNQVNLEDVGVHQQHDNNVIVQNSHFNRLYYNAKLFWEKEITRNIPAEIVRKNFRADQTALSLIDLDKMEYYDCQILKGKKPHIEMYLKNGWYEYAKSKNFNVDDNLIFHYRSDSKNYMLSWRESAERWLVELMYKHPKPDPELVQFTGVQPALYNLIPLVFNAEENLTEDEEDYDVEEIDMMHVDHDPMDNEVSARKDCCKRVQKQKILRGVEKIYEGDHDGKSYHDHNLDLAKQIDAAGDNLPKVLAFSFG</sequence>
<evidence type="ECO:0000256" key="5">
    <source>
        <dbReference type="ARBA" id="ARBA00023242"/>
    </source>
</evidence>
<keyword evidence="7" id="KW-1185">Reference proteome</keyword>
<dbReference type="InterPro" id="IPR015300">
    <property type="entry name" value="DNA-bd_pseudobarrel_sf"/>
</dbReference>
<dbReference type="GO" id="GO:0003677">
    <property type="term" value="F:DNA binding"/>
    <property type="evidence" value="ECO:0007669"/>
    <property type="project" value="UniProtKB-KW"/>
</dbReference>
<comment type="subcellular location">
    <subcellularLocation>
        <location evidence="1">Nucleus</location>
    </subcellularLocation>
</comment>
<keyword evidence="3" id="KW-0238">DNA-binding</keyword>
<name>A0AAV1B455_VICFA</name>
<gene>
    <name evidence="6" type="ORF">VFH_VI078000</name>
</gene>
<dbReference type="SUPFAM" id="SSF101936">
    <property type="entry name" value="DNA-binding pseudobarrel domain"/>
    <property type="match status" value="1"/>
</dbReference>
<proteinExistence type="predicted"/>
<keyword evidence="2" id="KW-0805">Transcription regulation</keyword>
<evidence type="ECO:0000256" key="2">
    <source>
        <dbReference type="ARBA" id="ARBA00023015"/>
    </source>
</evidence>
<evidence type="ECO:0008006" key="8">
    <source>
        <dbReference type="Google" id="ProtNLM"/>
    </source>
</evidence>
<organism evidence="6 7">
    <name type="scientific">Vicia faba</name>
    <name type="common">Broad bean</name>
    <name type="synonym">Faba vulgaris</name>
    <dbReference type="NCBI Taxonomy" id="3906"/>
    <lineage>
        <taxon>Eukaryota</taxon>
        <taxon>Viridiplantae</taxon>
        <taxon>Streptophyta</taxon>
        <taxon>Embryophyta</taxon>
        <taxon>Tracheophyta</taxon>
        <taxon>Spermatophyta</taxon>
        <taxon>Magnoliopsida</taxon>
        <taxon>eudicotyledons</taxon>
        <taxon>Gunneridae</taxon>
        <taxon>Pentapetalae</taxon>
        <taxon>rosids</taxon>
        <taxon>fabids</taxon>
        <taxon>Fabales</taxon>
        <taxon>Fabaceae</taxon>
        <taxon>Papilionoideae</taxon>
        <taxon>50 kb inversion clade</taxon>
        <taxon>NPAAA clade</taxon>
        <taxon>Hologalegina</taxon>
        <taxon>IRL clade</taxon>
        <taxon>Fabeae</taxon>
        <taxon>Vicia</taxon>
    </lineage>
</organism>
<dbReference type="GO" id="GO:0005634">
    <property type="term" value="C:nucleus"/>
    <property type="evidence" value="ECO:0007669"/>
    <property type="project" value="UniProtKB-SubCell"/>
</dbReference>
<evidence type="ECO:0000256" key="3">
    <source>
        <dbReference type="ARBA" id="ARBA00023125"/>
    </source>
</evidence>
<protein>
    <recommendedName>
        <fullName evidence="8">TF-B3 domain-containing protein</fullName>
    </recommendedName>
</protein>
<accession>A0AAV1B455</accession>
<dbReference type="Proteomes" id="UP001157006">
    <property type="component" value="Chromosome 6"/>
</dbReference>
<evidence type="ECO:0000313" key="6">
    <source>
        <dbReference type="EMBL" id="CAI8617461.1"/>
    </source>
</evidence>
<keyword evidence="4" id="KW-0804">Transcription</keyword>
<evidence type="ECO:0000256" key="4">
    <source>
        <dbReference type="ARBA" id="ARBA00023163"/>
    </source>
</evidence>
<dbReference type="EMBL" id="OX451741">
    <property type="protein sequence ID" value="CAI8617461.1"/>
    <property type="molecule type" value="Genomic_DNA"/>
</dbReference>
<dbReference type="AlphaFoldDB" id="A0AAV1B455"/>